<dbReference type="Gene3D" id="2.60.120.40">
    <property type="match status" value="1"/>
</dbReference>
<name>A0A8W8IQZ4_MAGGI</name>
<accession>A0A8W8IQZ4</accession>
<keyword evidence="2" id="KW-1133">Transmembrane helix</keyword>
<organism evidence="3 4">
    <name type="scientific">Magallana gigas</name>
    <name type="common">Pacific oyster</name>
    <name type="synonym">Crassostrea gigas</name>
    <dbReference type="NCBI Taxonomy" id="29159"/>
    <lineage>
        <taxon>Eukaryota</taxon>
        <taxon>Metazoa</taxon>
        <taxon>Spiralia</taxon>
        <taxon>Lophotrochozoa</taxon>
        <taxon>Mollusca</taxon>
        <taxon>Bivalvia</taxon>
        <taxon>Autobranchia</taxon>
        <taxon>Pteriomorphia</taxon>
        <taxon>Ostreida</taxon>
        <taxon>Ostreoidea</taxon>
        <taxon>Ostreidae</taxon>
        <taxon>Magallana</taxon>
    </lineage>
</organism>
<feature type="transmembrane region" description="Helical" evidence="2">
    <location>
        <begin position="21"/>
        <end position="41"/>
    </location>
</feature>
<dbReference type="OMA" id="FIWNICL"/>
<evidence type="ECO:0000256" key="1">
    <source>
        <dbReference type="SAM" id="Coils"/>
    </source>
</evidence>
<evidence type="ECO:0000313" key="4">
    <source>
        <dbReference type="Proteomes" id="UP000005408"/>
    </source>
</evidence>
<proteinExistence type="predicted"/>
<evidence type="ECO:0000313" key="3">
    <source>
        <dbReference type="EnsemblMetazoa" id="G15279.1:cds"/>
    </source>
</evidence>
<keyword evidence="2" id="KW-0812">Transmembrane</keyword>
<evidence type="ECO:0008006" key="5">
    <source>
        <dbReference type="Google" id="ProtNLM"/>
    </source>
</evidence>
<keyword evidence="2" id="KW-0472">Membrane</keyword>
<dbReference type="InterPro" id="IPR008983">
    <property type="entry name" value="Tumour_necrosis_fac-like_dom"/>
</dbReference>
<reference evidence="3" key="1">
    <citation type="submission" date="2022-08" db="UniProtKB">
        <authorList>
            <consortium name="EnsemblMetazoa"/>
        </authorList>
    </citation>
    <scope>IDENTIFICATION</scope>
    <source>
        <strain evidence="3">05x7-T-G4-1.051#20</strain>
    </source>
</reference>
<dbReference type="Proteomes" id="UP000005408">
    <property type="component" value="Unassembled WGS sequence"/>
</dbReference>
<protein>
    <recommendedName>
        <fullName evidence="5">TNF family profile domain-containing protein</fullName>
    </recommendedName>
</protein>
<evidence type="ECO:0000256" key="2">
    <source>
        <dbReference type="SAM" id="Phobius"/>
    </source>
</evidence>
<dbReference type="SUPFAM" id="SSF49842">
    <property type="entry name" value="TNF-like"/>
    <property type="match status" value="1"/>
</dbReference>
<keyword evidence="1" id="KW-0175">Coiled coil</keyword>
<keyword evidence="4" id="KW-1185">Reference proteome</keyword>
<feature type="coiled-coil region" evidence="1">
    <location>
        <begin position="84"/>
        <end position="111"/>
    </location>
</feature>
<dbReference type="AlphaFoldDB" id="A0A8W8IQZ4"/>
<sequence>MECMSSQKKTSSCDQACSHVGLRNGLVLLSFAVCILFIWNICLQLKISSNSVSVNGCISINEAKKNAFKNSEPKNLEDKFMQNLSRKRRSRRQLRNRVTDLEVKVRSLEAAVMKKIVHLRMNEEMNDTVLYSRVDNIGHCPGNSPKPCLRWDTPNEFPHMFDYVKDGYNKPVAIKVLSPGIYTVYAQLAISGPDTSTRFDPIVGFEIFLIRGPGKFTLTKGLTTQDQRGRRYHNTEHRQVDTVFVMGTFKFFCDDMVYVSLLDSTNLSYRSDASYFGMIQGNPASALIEGNHACDP</sequence>
<dbReference type="EnsemblMetazoa" id="G15279.1">
    <property type="protein sequence ID" value="G15279.1:cds"/>
    <property type="gene ID" value="G15279"/>
</dbReference>